<dbReference type="EMBL" id="CP011797">
    <property type="protein sequence ID" value="ATX77464.1"/>
    <property type="molecule type" value="Genomic_DNA"/>
</dbReference>
<comment type="caution">
    <text evidence="9">Lacks conserved residue(s) required for the propagation of feature annotation.</text>
</comment>
<keyword evidence="5 9" id="KW-0812">Transmembrane</keyword>
<name>A0A2K8KWG3_9GAMM</name>
<comment type="similarity">
    <text evidence="8 9">Belongs to the TRAP transporter small permease family.</text>
</comment>
<dbReference type="GO" id="GO:0022857">
    <property type="term" value="F:transmembrane transporter activity"/>
    <property type="evidence" value="ECO:0007669"/>
    <property type="project" value="UniProtKB-UniRule"/>
</dbReference>
<evidence type="ECO:0000313" key="12">
    <source>
        <dbReference type="Proteomes" id="UP000229757"/>
    </source>
</evidence>
<sequence>MTGYWPHFFLFVLVAVIWLLELRYYKLIHHIEEHLLITIIASIMAVSFGQVIARYGFNTGWSAALEFNTIMFSWLVLFGMSYGIKTNLHLGVDIVLKALPKRLEKVLSLFGAVCVILYGMILLDSTWLRALGFDVSGGALEYWSKFYKFGIGVDELRYPVWAQELFGLQNRLHKWLVLLALPIGLALLMLRGTQAFVDIAIGKRAALISAHEAEDLVKENKNLLAD</sequence>
<dbReference type="PANTHER" id="PTHR35011:SF2">
    <property type="entry name" value="2,3-DIKETO-L-GULONATE TRAP TRANSPORTER SMALL PERMEASE PROTEIN YIAM"/>
    <property type="match status" value="1"/>
</dbReference>
<evidence type="ECO:0000313" key="11">
    <source>
        <dbReference type="EMBL" id="ATX77464.1"/>
    </source>
</evidence>
<feature type="transmembrane region" description="Helical" evidence="9">
    <location>
        <begin position="172"/>
        <end position="190"/>
    </location>
</feature>
<feature type="transmembrane region" description="Helical" evidence="9">
    <location>
        <begin position="105"/>
        <end position="123"/>
    </location>
</feature>
<dbReference type="OrthoDB" id="9791324at2"/>
<feature type="domain" description="Tripartite ATP-independent periplasmic transporters DctQ component" evidence="10">
    <location>
        <begin position="43"/>
        <end position="198"/>
    </location>
</feature>
<proteinExistence type="inferred from homology"/>
<feature type="transmembrane region" description="Helical" evidence="9">
    <location>
        <begin position="63"/>
        <end position="84"/>
    </location>
</feature>
<comment type="subcellular location">
    <subcellularLocation>
        <location evidence="1 9">Cell inner membrane</location>
        <topology evidence="1 9">Multi-pass membrane protein</topology>
    </subcellularLocation>
</comment>
<dbReference type="Proteomes" id="UP000229757">
    <property type="component" value="Chromosome"/>
</dbReference>
<keyword evidence="4 9" id="KW-0997">Cell inner membrane</keyword>
<dbReference type="InterPro" id="IPR055348">
    <property type="entry name" value="DctQ"/>
</dbReference>
<keyword evidence="7 9" id="KW-0472">Membrane</keyword>
<keyword evidence="3" id="KW-1003">Cell membrane</keyword>
<gene>
    <name evidence="11" type="primary">siaQ</name>
    <name evidence="11" type="ORF">REIFOR_02333</name>
</gene>
<protein>
    <recommendedName>
        <fullName evidence="9">TRAP transporter small permease protein</fullName>
    </recommendedName>
</protein>
<feature type="transmembrane region" description="Helical" evidence="9">
    <location>
        <begin position="36"/>
        <end position="57"/>
    </location>
</feature>
<dbReference type="AlphaFoldDB" id="A0A2K8KWG3"/>
<evidence type="ECO:0000256" key="1">
    <source>
        <dbReference type="ARBA" id="ARBA00004429"/>
    </source>
</evidence>
<dbReference type="InterPro" id="IPR007387">
    <property type="entry name" value="TRAP_DctQ"/>
</dbReference>
<evidence type="ECO:0000256" key="3">
    <source>
        <dbReference type="ARBA" id="ARBA00022475"/>
    </source>
</evidence>
<keyword evidence="6 9" id="KW-1133">Transmembrane helix</keyword>
<evidence type="ECO:0000256" key="5">
    <source>
        <dbReference type="ARBA" id="ARBA00022692"/>
    </source>
</evidence>
<organism evidence="11 12">
    <name type="scientific">Reinekea forsetii</name>
    <dbReference type="NCBI Taxonomy" id="1336806"/>
    <lineage>
        <taxon>Bacteria</taxon>
        <taxon>Pseudomonadati</taxon>
        <taxon>Pseudomonadota</taxon>
        <taxon>Gammaproteobacteria</taxon>
        <taxon>Oceanospirillales</taxon>
        <taxon>Saccharospirillaceae</taxon>
        <taxon>Reinekea</taxon>
    </lineage>
</organism>
<keyword evidence="12" id="KW-1185">Reference proteome</keyword>
<dbReference type="GO" id="GO:0005886">
    <property type="term" value="C:plasma membrane"/>
    <property type="evidence" value="ECO:0007669"/>
    <property type="project" value="UniProtKB-SubCell"/>
</dbReference>
<dbReference type="PANTHER" id="PTHR35011">
    <property type="entry name" value="2,3-DIKETO-L-GULONATE TRAP TRANSPORTER SMALL PERMEASE PROTEIN YIAM"/>
    <property type="match status" value="1"/>
</dbReference>
<dbReference type="Pfam" id="PF04290">
    <property type="entry name" value="DctQ"/>
    <property type="match status" value="1"/>
</dbReference>
<evidence type="ECO:0000256" key="4">
    <source>
        <dbReference type="ARBA" id="ARBA00022519"/>
    </source>
</evidence>
<keyword evidence="2 9" id="KW-0813">Transport</keyword>
<evidence type="ECO:0000256" key="2">
    <source>
        <dbReference type="ARBA" id="ARBA00022448"/>
    </source>
</evidence>
<evidence type="ECO:0000256" key="7">
    <source>
        <dbReference type="ARBA" id="ARBA00023136"/>
    </source>
</evidence>
<reference evidence="11 12" key="1">
    <citation type="journal article" date="2017" name="Environ. Microbiol.">
        <title>Genomic and physiological analyses of 'Reinekea forsetii' reveal a versatile opportunistic lifestyle during spring algae blooms.</title>
        <authorList>
            <person name="Avci B."/>
            <person name="Hahnke R.L."/>
            <person name="Chafee M."/>
            <person name="Fischer T."/>
            <person name="Gruber-Vodicka H."/>
            <person name="Tegetmeyer H.E."/>
            <person name="Harder J."/>
            <person name="Fuchs B.M."/>
            <person name="Amann R.I."/>
            <person name="Teeling H."/>
        </authorList>
    </citation>
    <scope>NUCLEOTIDE SEQUENCE [LARGE SCALE GENOMIC DNA]</scope>
    <source>
        <strain evidence="11 12">Hel1_31_D35</strain>
    </source>
</reference>
<comment type="function">
    <text evidence="9">Part of the tripartite ATP-independent periplasmic (TRAP) transport system.</text>
</comment>
<feature type="transmembrane region" description="Helical" evidence="9">
    <location>
        <begin position="6"/>
        <end position="24"/>
    </location>
</feature>
<dbReference type="GO" id="GO:0015740">
    <property type="term" value="P:C4-dicarboxylate transport"/>
    <property type="evidence" value="ECO:0007669"/>
    <property type="project" value="TreeGrafter"/>
</dbReference>
<evidence type="ECO:0000259" key="10">
    <source>
        <dbReference type="Pfam" id="PF04290"/>
    </source>
</evidence>
<comment type="subunit">
    <text evidence="9">The complex comprises the extracytoplasmic solute receptor protein and the two transmembrane proteins.</text>
</comment>
<dbReference type="RefSeq" id="WP_100257720.1">
    <property type="nucleotide sequence ID" value="NZ_CP011797.1"/>
</dbReference>
<evidence type="ECO:0000256" key="6">
    <source>
        <dbReference type="ARBA" id="ARBA00022989"/>
    </source>
</evidence>
<dbReference type="KEGG" id="rfo:REIFOR_02333"/>
<evidence type="ECO:0000256" key="8">
    <source>
        <dbReference type="ARBA" id="ARBA00038436"/>
    </source>
</evidence>
<evidence type="ECO:0000256" key="9">
    <source>
        <dbReference type="RuleBase" id="RU369079"/>
    </source>
</evidence>
<accession>A0A2K8KWG3</accession>